<comment type="caution">
    <text evidence="3">The sequence shown here is derived from an EMBL/GenBank/DDBJ whole genome shotgun (WGS) entry which is preliminary data.</text>
</comment>
<sequence length="94" mass="9981">MILVLLTYKVDIAQIDALRPAHVDWLKQGVADGRLLVAGRKLPVTGGFFMARGTLEEVQTWAAGDPFATAGAAEYDFVEVAPSILAPGLEALGQ</sequence>
<dbReference type="Pfam" id="PF03795">
    <property type="entry name" value="YCII"/>
    <property type="match status" value="1"/>
</dbReference>
<keyword evidence="4" id="KW-1185">Reference proteome</keyword>
<dbReference type="InterPro" id="IPR011008">
    <property type="entry name" value="Dimeric_a/b-barrel"/>
</dbReference>
<proteinExistence type="inferred from homology"/>
<feature type="domain" description="YCII-related" evidence="2">
    <location>
        <begin position="3"/>
        <end position="78"/>
    </location>
</feature>
<evidence type="ECO:0000259" key="2">
    <source>
        <dbReference type="Pfam" id="PF03795"/>
    </source>
</evidence>
<dbReference type="Gene3D" id="3.30.70.1060">
    <property type="entry name" value="Dimeric alpha+beta barrel"/>
    <property type="match status" value="1"/>
</dbReference>
<organism evidence="3 4">
    <name type="scientific">Sphingomonas pokkalii</name>
    <dbReference type="NCBI Taxonomy" id="2175090"/>
    <lineage>
        <taxon>Bacteria</taxon>
        <taxon>Pseudomonadati</taxon>
        <taxon>Pseudomonadota</taxon>
        <taxon>Alphaproteobacteria</taxon>
        <taxon>Sphingomonadales</taxon>
        <taxon>Sphingomonadaceae</taxon>
        <taxon>Sphingomonas</taxon>
    </lineage>
</organism>
<dbReference type="SUPFAM" id="SSF54909">
    <property type="entry name" value="Dimeric alpha+beta barrel"/>
    <property type="match status" value="1"/>
</dbReference>
<protein>
    <submittedName>
        <fullName evidence="3">GTP cyclohydrolase</fullName>
    </submittedName>
</protein>
<evidence type="ECO:0000313" key="4">
    <source>
        <dbReference type="Proteomes" id="UP000245890"/>
    </source>
</evidence>
<dbReference type="AlphaFoldDB" id="A0A2U0SEJ3"/>
<evidence type="ECO:0000256" key="1">
    <source>
        <dbReference type="ARBA" id="ARBA00007689"/>
    </source>
</evidence>
<evidence type="ECO:0000313" key="3">
    <source>
        <dbReference type="EMBL" id="PVX29796.1"/>
    </source>
</evidence>
<dbReference type="PANTHER" id="PTHR37828:SF1">
    <property type="entry name" value="YCII-RELATED DOMAIN-CONTAINING PROTEIN"/>
    <property type="match status" value="1"/>
</dbReference>
<reference evidence="3 4" key="1">
    <citation type="submission" date="2018-05" db="EMBL/GenBank/DDBJ databases">
        <title>Description of Sphingomonas pokkalii sp nov, isolated from the rhizosphere of saline tolerant pokkali rice and its draft genome analysis.</title>
        <authorList>
            <person name="Menon R."/>
            <person name="Kumari S."/>
            <person name="Rameshkumar N."/>
        </authorList>
    </citation>
    <scope>NUCLEOTIDE SEQUENCE [LARGE SCALE GENOMIC DNA]</scope>
    <source>
        <strain evidence="3 4">L3B27</strain>
    </source>
</reference>
<dbReference type="Proteomes" id="UP000245890">
    <property type="component" value="Unassembled WGS sequence"/>
</dbReference>
<name>A0A2U0SEJ3_9SPHN</name>
<dbReference type="GO" id="GO:0016787">
    <property type="term" value="F:hydrolase activity"/>
    <property type="evidence" value="ECO:0007669"/>
    <property type="project" value="UniProtKB-KW"/>
</dbReference>
<dbReference type="PANTHER" id="PTHR37828">
    <property type="entry name" value="GSR2449 PROTEIN"/>
    <property type="match status" value="1"/>
</dbReference>
<dbReference type="OrthoDB" id="9814407at2"/>
<dbReference type="EMBL" id="QENQ01000001">
    <property type="protein sequence ID" value="PVX29796.1"/>
    <property type="molecule type" value="Genomic_DNA"/>
</dbReference>
<dbReference type="RefSeq" id="WP_116469215.1">
    <property type="nucleotide sequence ID" value="NZ_QENQ01000001.1"/>
</dbReference>
<dbReference type="InterPro" id="IPR005545">
    <property type="entry name" value="YCII"/>
</dbReference>
<keyword evidence="3" id="KW-0378">Hydrolase</keyword>
<comment type="similarity">
    <text evidence="1">Belongs to the YciI family.</text>
</comment>
<gene>
    <name evidence="3" type="ORF">DD559_11040</name>
</gene>
<accession>A0A2U0SEJ3</accession>